<dbReference type="PROSITE" id="PS50280">
    <property type="entry name" value="SET"/>
    <property type="match status" value="1"/>
</dbReference>
<evidence type="ECO:0000259" key="9">
    <source>
        <dbReference type="PROSITE" id="PS50280"/>
    </source>
</evidence>
<dbReference type="GO" id="GO:0032259">
    <property type="term" value="P:methylation"/>
    <property type="evidence" value="ECO:0007669"/>
    <property type="project" value="UniProtKB-KW"/>
</dbReference>
<evidence type="ECO:0000256" key="1">
    <source>
        <dbReference type="ARBA" id="ARBA00004123"/>
    </source>
</evidence>
<organism evidence="10 11">
    <name type="scientific">Phytophthora nicotianae (strain INRA-310)</name>
    <name type="common">Phytophthora parasitica</name>
    <dbReference type="NCBI Taxonomy" id="761204"/>
    <lineage>
        <taxon>Eukaryota</taxon>
        <taxon>Sar</taxon>
        <taxon>Stramenopiles</taxon>
        <taxon>Oomycota</taxon>
        <taxon>Peronosporomycetes</taxon>
        <taxon>Peronosporales</taxon>
        <taxon>Peronosporaceae</taxon>
        <taxon>Phytophthora</taxon>
    </lineage>
</organism>
<dbReference type="Pfam" id="PF00856">
    <property type="entry name" value="SET"/>
    <property type="match status" value="1"/>
</dbReference>
<feature type="region of interest" description="Disordered" evidence="8">
    <location>
        <begin position="1"/>
        <end position="135"/>
    </location>
</feature>
<comment type="subcellular location">
    <subcellularLocation>
        <location evidence="2">Chromosome</location>
    </subcellularLocation>
    <subcellularLocation>
        <location evidence="1">Nucleus</location>
    </subcellularLocation>
</comment>
<dbReference type="RefSeq" id="XP_008916890.1">
    <property type="nucleotide sequence ID" value="XM_008918642.1"/>
</dbReference>
<evidence type="ECO:0000256" key="5">
    <source>
        <dbReference type="ARBA" id="ARBA00022679"/>
    </source>
</evidence>
<dbReference type="PANTHER" id="PTHR22884">
    <property type="entry name" value="SET DOMAIN PROTEINS"/>
    <property type="match status" value="1"/>
</dbReference>
<reference evidence="11" key="1">
    <citation type="submission" date="2011-12" db="EMBL/GenBank/DDBJ databases">
        <authorList>
            <consortium name="The Broad Institute Genome Sequencing Platform"/>
            <person name="Russ C."/>
            <person name="Tyler B."/>
            <person name="Panabieres F."/>
            <person name="Shan W."/>
            <person name="Tripathy S."/>
            <person name="Grunwald N."/>
            <person name="Machado M."/>
            <person name="Young S.K."/>
            <person name="Zeng Q."/>
            <person name="Gargeya S."/>
            <person name="Fitzgerald M."/>
            <person name="Haas B."/>
            <person name="Abouelleil A."/>
            <person name="Alvarado L."/>
            <person name="Arachchi H.M."/>
            <person name="Berlin A."/>
            <person name="Chapman S.B."/>
            <person name="Gearin G."/>
            <person name="Goldberg J."/>
            <person name="Griggs A."/>
            <person name="Gujja S."/>
            <person name="Hansen M."/>
            <person name="Heiman D."/>
            <person name="Howarth C."/>
            <person name="Larimer J."/>
            <person name="Lui A."/>
            <person name="MacDonald P.J.P."/>
            <person name="McCowen C."/>
            <person name="Montmayeur A."/>
            <person name="Murphy C."/>
            <person name="Neiman D."/>
            <person name="Pearson M."/>
            <person name="Priest M."/>
            <person name="Roberts A."/>
            <person name="Saif S."/>
            <person name="Shea T."/>
            <person name="Sisk P."/>
            <person name="Stolte C."/>
            <person name="Sykes S."/>
            <person name="Wortman J."/>
            <person name="Nusbaum C."/>
            <person name="Birren B."/>
        </authorList>
    </citation>
    <scope>NUCLEOTIDE SEQUENCE [LARGE SCALE GENOMIC DNA]</scope>
    <source>
        <strain evidence="11">INRA-310</strain>
    </source>
</reference>
<reference evidence="10 11" key="2">
    <citation type="submission" date="2013-11" db="EMBL/GenBank/DDBJ databases">
        <title>The Genome Sequence of Phytophthora parasitica INRA-310.</title>
        <authorList>
            <consortium name="The Broad Institute Genomics Platform"/>
            <person name="Russ C."/>
            <person name="Tyler B."/>
            <person name="Panabieres F."/>
            <person name="Shan W."/>
            <person name="Tripathy S."/>
            <person name="Grunwald N."/>
            <person name="Machado M."/>
            <person name="Johnson C.S."/>
            <person name="Arredondo F."/>
            <person name="Hong C."/>
            <person name="Coffey M."/>
            <person name="Young S.K."/>
            <person name="Zeng Q."/>
            <person name="Gargeya S."/>
            <person name="Fitzgerald M."/>
            <person name="Abouelleil A."/>
            <person name="Alvarado L."/>
            <person name="Chapman S.B."/>
            <person name="Gainer-Dewar J."/>
            <person name="Goldberg J."/>
            <person name="Griggs A."/>
            <person name="Gujja S."/>
            <person name="Hansen M."/>
            <person name="Howarth C."/>
            <person name="Imamovic A."/>
            <person name="Ireland A."/>
            <person name="Larimer J."/>
            <person name="McCowan C."/>
            <person name="Murphy C."/>
            <person name="Pearson M."/>
            <person name="Poon T.W."/>
            <person name="Priest M."/>
            <person name="Roberts A."/>
            <person name="Saif S."/>
            <person name="Shea T."/>
            <person name="Sykes S."/>
            <person name="Wortman J."/>
            <person name="Nusbaum C."/>
            <person name="Birren B."/>
        </authorList>
    </citation>
    <scope>NUCLEOTIDE SEQUENCE [LARGE SCALE GENOMIC DNA]</scope>
    <source>
        <strain evidence="10 11">INRA-310</strain>
    </source>
</reference>
<dbReference type="InterPro" id="IPR050777">
    <property type="entry name" value="SET2_Histone-Lys_MeTrsfase"/>
</dbReference>
<dbReference type="GeneID" id="20188696"/>
<dbReference type="AlphaFoldDB" id="W2PAI3"/>
<dbReference type="InterPro" id="IPR001214">
    <property type="entry name" value="SET_dom"/>
</dbReference>
<dbReference type="Proteomes" id="UP000018817">
    <property type="component" value="Unassembled WGS sequence"/>
</dbReference>
<dbReference type="VEuPathDB" id="FungiDB:PPTG_20030"/>
<evidence type="ECO:0000256" key="8">
    <source>
        <dbReference type="SAM" id="MobiDB-lite"/>
    </source>
</evidence>
<evidence type="ECO:0000256" key="3">
    <source>
        <dbReference type="ARBA" id="ARBA00022454"/>
    </source>
</evidence>
<sequence length="364" mass="39940">MVHSAAYWRERCIGDSSTEEEENTPPNLYRGVAAGEKDGYSSPGTCSILADSPPRQPKDDDARSVADDLEEPATSPLVRPPRSLTTSSPVMLGAPSPPVPRLGLRVPLREHRSSRQGRRASAHPNHRRHGERREAASLTVNPRGLMRTSPIAAQKPRAAVARSRDRFIPADWPYQVANLRTQFNPTGLVCPTVPHFGWCGCSMPCRVGTCRNSLMQMFCTPGCCPYDAKCGNALGESSSVYLARNVRTRQLAVVAAEDIEAGEVLGEYLGELEHCPERPSHPIRVAINAAGMGSLMRFVNHSCAPVAQFVEVANGRRTTVVIATTEDIQEGEEVTVDYGTDLWFVCRCGLETCRHRDIQNERNP</sequence>
<evidence type="ECO:0000313" key="10">
    <source>
        <dbReference type="EMBL" id="ETM97811.1"/>
    </source>
</evidence>
<evidence type="ECO:0000313" key="11">
    <source>
        <dbReference type="Proteomes" id="UP000018817"/>
    </source>
</evidence>
<evidence type="ECO:0000256" key="7">
    <source>
        <dbReference type="ARBA" id="ARBA00023242"/>
    </source>
</evidence>
<evidence type="ECO:0000256" key="6">
    <source>
        <dbReference type="ARBA" id="ARBA00022691"/>
    </source>
</evidence>
<evidence type="ECO:0000256" key="4">
    <source>
        <dbReference type="ARBA" id="ARBA00022603"/>
    </source>
</evidence>
<proteinExistence type="predicted"/>
<dbReference type="SMART" id="SM00317">
    <property type="entry name" value="SET"/>
    <property type="match status" value="1"/>
</dbReference>
<keyword evidence="4" id="KW-0489">Methyltransferase</keyword>
<dbReference type="EMBL" id="KI669812">
    <property type="protein sequence ID" value="ETM97811.1"/>
    <property type="molecule type" value="Genomic_DNA"/>
</dbReference>
<evidence type="ECO:0000256" key="2">
    <source>
        <dbReference type="ARBA" id="ARBA00004286"/>
    </source>
</evidence>
<keyword evidence="7" id="KW-0539">Nucleus</keyword>
<dbReference type="SUPFAM" id="SSF82199">
    <property type="entry name" value="SET domain"/>
    <property type="match status" value="1"/>
</dbReference>
<protein>
    <recommendedName>
        <fullName evidence="9">SET domain-containing protein</fullName>
    </recommendedName>
</protein>
<keyword evidence="5" id="KW-0808">Transferase</keyword>
<feature type="domain" description="SET" evidence="9">
    <location>
        <begin position="238"/>
        <end position="339"/>
    </location>
</feature>
<keyword evidence="6" id="KW-0949">S-adenosyl-L-methionine</keyword>
<gene>
    <name evidence="10" type="ORF">PPTG_20030</name>
</gene>
<accession>W2PAI3</accession>
<keyword evidence="3" id="KW-0158">Chromosome</keyword>
<dbReference type="STRING" id="761204.W2PAI3"/>
<dbReference type="OMA" id="PADWPYQ"/>
<dbReference type="InterPro" id="IPR046341">
    <property type="entry name" value="SET_dom_sf"/>
</dbReference>
<dbReference type="GO" id="GO:0008168">
    <property type="term" value="F:methyltransferase activity"/>
    <property type="evidence" value="ECO:0007669"/>
    <property type="project" value="UniProtKB-KW"/>
</dbReference>
<feature type="compositionally biased region" description="Basic residues" evidence="8">
    <location>
        <begin position="114"/>
        <end position="130"/>
    </location>
</feature>
<name>W2PAI3_PHYN3</name>
<dbReference type="Gene3D" id="2.170.270.10">
    <property type="entry name" value="SET domain"/>
    <property type="match status" value="1"/>
</dbReference>
<feature type="compositionally biased region" description="Basic and acidic residues" evidence="8">
    <location>
        <begin position="56"/>
        <end position="66"/>
    </location>
</feature>
<dbReference type="GO" id="GO:0005634">
    <property type="term" value="C:nucleus"/>
    <property type="evidence" value="ECO:0007669"/>
    <property type="project" value="UniProtKB-SubCell"/>
</dbReference>
<dbReference type="GO" id="GO:0005694">
    <property type="term" value="C:chromosome"/>
    <property type="evidence" value="ECO:0007669"/>
    <property type="project" value="UniProtKB-SubCell"/>
</dbReference>